<gene>
    <name evidence="2" type="ORF">FNQ90_11115</name>
</gene>
<reference evidence="3" key="1">
    <citation type="submission" date="2019-10" db="EMBL/GenBank/DDBJ databases">
        <title>Streptomyces sp. nov., a novel actinobacterium isolated from alkaline environment.</title>
        <authorList>
            <person name="Golinska P."/>
        </authorList>
    </citation>
    <scope>NUCLEOTIDE SEQUENCE [LARGE SCALE GENOMIC DNA]</scope>
    <source>
        <strain evidence="3">DSM 42118</strain>
    </source>
</reference>
<name>A0A7W3TD53_9ACTN</name>
<dbReference type="RefSeq" id="WP_143620741.1">
    <property type="nucleotide sequence ID" value="NZ_VJYJ02000302.1"/>
</dbReference>
<comment type="caution">
    <text evidence="2">The sequence shown here is derived from an EMBL/GenBank/DDBJ whole genome shotgun (WGS) entry which is preliminary data.</text>
</comment>
<dbReference type="Proteomes" id="UP000538929">
    <property type="component" value="Unassembled WGS sequence"/>
</dbReference>
<accession>A0A7W3TD53</accession>
<feature type="region of interest" description="Disordered" evidence="1">
    <location>
        <begin position="89"/>
        <end position="110"/>
    </location>
</feature>
<protein>
    <recommendedName>
        <fullName evidence="4">PE domain-containing protein</fullName>
    </recommendedName>
</protein>
<organism evidence="2 3">
    <name type="scientific">Streptomyces alkaliphilus</name>
    <dbReference type="NCBI Taxonomy" id="1472722"/>
    <lineage>
        <taxon>Bacteria</taxon>
        <taxon>Bacillati</taxon>
        <taxon>Actinomycetota</taxon>
        <taxon>Actinomycetes</taxon>
        <taxon>Kitasatosporales</taxon>
        <taxon>Streptomycetaceae</taxon>
        <taxon>Streptomyces</taxon>
    </lineage>
</organism>
<dbReference type="AlphaFoldDB" id="A0A7W3TD53"/>
<keyword evidence="3" id="KW-1185">Reference proteome</keyword>
<proteinExistence type="predicted"/>
<evidence type="ECO:0008006" key="4">
    <source>
        <dbReference type="Google" id="ProtNLM"/>
    </source>
</evidence>
<evidence type="ECO:0000313" key="3">
    <source>
        <dbReference type="Proteomes" id="UP000538929"/>
    </source>
</evidence>
<evidence type="ECO:0000256" key="1">
    <source>
        <dbReference type="SAM" id="MobiDB-lite"/>
    </source>
</evidence>
<sequence>MSDNDLKVPYEMLEEFGEELESVRTRMNATGRTVDNYEDDIGDSSVRKALEDFVSNWRDGRQRIDDQLTALKEIADMVVEEFSALDREYEASLEGNAEGPPAPGGEQTPI</sequence>
<evidence type="ECO:0000313" key="2">
    <source>
        <dbReference type="EMBL" id="MBB0244638.1"/>
    </source>
</evidence>
<dbReference type="EMBL" id="VKHT01000281">
    <property type="protein sequence ID" value="MBB0244638.1"/>
    <property type="molecule type" value="Genomic_DNA"/>
</dbReference>